<comment type="caution">
    <text evidence="2">The sequence shown here is derived from an EMBL/GenBank/DDBJ whole genome shotgun (WGS) entry which is preliminary data.</text>
</comment>
<name>A0AAV5HVN9_9ROSI</name>
<dbReference type="EMBL" id="BPVZ01000003">
    <property type="protein sequence ID" value="GKU89594.1"/>
    <property type="molecule type" value="Genomic_DNA"/>
</dbReference>
<reference evidence="2 3" key="1">
    <citation type="journal article" date="2021" name="Commun. Biol.">
        <title>The genome of Shorea leprosula (Dipterocarpaceae) highlights the ecological relevance of drought in aseasonal tropical rainforests.</title>
        <authorList>
            <person name="Ng K.K.S."/>
            <person name="Kobayashi M.J."/>
            <person name="Fawcett J.A."/>
            <person name="Hatakeyama M."/>
            <person name="Paape T."/>
            <person name="Ng C.H."/>
            <person name="Ang C.C."/>
            <person name="Tnah L.H."/>
            <person name="Lee C.T."/>
            <person name="Nishiyama T."/>
            <person name="Sese J."/>
            <person name="O'Brien M.J."/>
            <person name="Copetti D."/>
            <person name="Mohd Noor M.I."/>
            <person name="Ong R.C."/>
            <person name="Putra M."/>
            <person name="Sireger I.Z."/>
            <person name="Indrioko S."/>
            <person name="Kosugi Y."/>
            <person name="Izuno A."/>
            <person name="Isagi Y."/>
            <person name="Lee S.L."/>
            <person name="Shimizu K.K."/>
        </authorList>
    </citation>
    <scope>NUCLEOTIDE SEQUENCE [LARGE SCALE GENOMIC DNA]</scope>
    <source>
        <strain evidence="2">214</strain>
    </source>
</reference>
<evidence type="ECO:0000256" key="1">
    <source>
        <dbReference type="SAM" id="MobiDB-lite"/>
    </source>
</evidence>
<proteinExistence type="predicted"/>
<gene>
    <name evidence="2" type="ORF">SLEP1_g3717</name>
</gene>
<dbReference type="AlphaFoldDB" id="A0AAV5HVN9"/>
<evidence type="ECO:0000313" key="3">
    <source>
        <dbReference type="Proteomes" id="UP001054252"/>
    </source>
</evidence>
<feature type="compositionally biased region" description="Acidic residues" evidence="1">
    <location>
        <begin position="24"/>
        <end position="38"/>
    </location>
</feature>
<accession>A0AAV5HVN9</accession>
<organism evidence="2 3">
    <name type="scientific">Rubroshorea leprosula</name>
    <dbReference type="NCBI Taxonomy" id="152421"/>
    <lineage>
        <taxon>Eukaryota</taxon>
        <taxon>Viridiplantae</taxon>
        <taxon>Streptophyta</taxon>
        <taxon>Embryophyta</taxon>
        <taxon>Tracheophyta</taxon>
        <taxon>Spermatophyta</taxon>
        <taxon>Magnoliopsida</taxon>
        <taxon>eudicotyledons</taxon>
        <taxon>Gunneridae</taxon>
        <taxon>Pentapetalae</taxon>
        <taxon>rosids</taxon>
        <taxon>malvids</taxon>
        <taxon>Malvales</taxon>
        <taxon>Dipterocarpaceae</taxon>
        <taxon>Rubroshorea</taxon>
    </lineage>
</organism>
<sequence>MNFLHFPSASPSHNSGSCWIYGNETEDGETTGSDELEG</sequence>
<protein>
    <submittedName>
        <fullName evidence="2">Uncharacterized protein</fullName>
    </submittedName>
</protein>
<evidence type="ECO:0000313" key="2">
    <source>
        <dbReference type="EMBL" id="GKU89594.1"/>
    </source>
</evidence>
<dbReference type="Proteomes" id="UP001054252">
    <property type="component" value="Unassembled WGS sequence"/>
</dbReference>
<keyword evidence="3" id="KW-1185">Reference proteome</keyword>
<feature type="region of interest" description="Disordered" evidence="1">
    <location>
        <begin position="1"/>
        <end position="38"/>
    </location>
</feature>